<dbReference type="EMBL" id="CAJVPP010000161">
    <property type="protein sequence ID" value="CAG8449327.1"/>
    <property type="molecule type" value="Genomic_DNA"/>
</dbReference>
<name>A0A9N8YUR9_FUNMO</name>
<evidence type="ECO:0000256" key="1">
    <source>
        <dbReference type="SAM" id="Phobius"/>
    </source>
</evidence>
<gene>
    <name evidence="2" type="ORF">FMOSSE_LOCUS1398</name>
</gene>
<keyword evidence="1" id="KW-0472">Membrane</keyword>
<protein>
    <submittedName>
        <fullName evidence="2">12604_t:CDS:1</fullName>
    </submittedName>
</protein>
<organism evidence="2 3">
    <name type="scientific">Funneliformis mosseae</name>
    <name type="common">Endomycorrhizal fungus</name>
    <name type="synonym">Glomus mosseae</name>
    <dbReference type="NCBI Taxonomy" id="27381"/>
    <lineage>
        <taxon>Eukaryota</taxon>
        <taxon>Fungi</taxon>
        <taxon>Fungi incertae sedis</taxon>
        <taxon>Mucoromycota</taxon>
        <taxon>Glomeromycotina</taxon>
        <taxon>Glomeromycetes</taxon>
        <taxon>Glomerales</taxon>
        <taxon>Glomeraceae</taxon>
        <taxon>Funneliformis</taxon>
    </lineage>
</organism>
<comment type="caution">
    <text evidence="2">The sequence shown here is derived from an EMBL/GenBank/DDBJ whole genome shotgun (WGS) entry which is preliminary data.</text>
</comment>
<keyword evidence="1" id="KW-0812">Transmembrane</keyword>
<evidence type="ECO:0000313" key="2">
    <source>
        <dbReference type="EMBL" id="CAG8449327.1"/>
    </source>
</evidence>
<dbReference type="AlphaFoldDB" id="A0A9N8YUR9"/>
<proteinExistence type="predicted"/>
<dbReference type="Proteomes" id="UP000789375">
    <property type="component" value="Unassembled WGS sequence"/>
</dbReference>
<keyword evidence="1" id="KW-1133">Transmembrane helix</keyword>
<sequence length="210" mass="23326">METIPVENIYKGFIFDSLKEDGFIRLSPFIIAKRALAGTAIAASVASAAVASIAFMPLAIGVIGMEALGMAGTSILAGMTAARAFSGETREGLEKLENFVSVINENYSNLHPKVIFDMKYQLLDSKENEKLKSFLKGFDLARKVANKSIKHFEFSVNIVDERCLKGSNFLYNHLADTYGNEHVTLEQRNYFLKENNIFISRGINDIILNM</sequence>
<accession>A0A9N8YUR9</accession>
<keyword evidence="3" id="KW-1185">Reference proteome</keyword>
<reference evidence="2" key="1">
    <citation type="submission" date="2021-06" db="EMBL/GenBank/DDBJ databases">
        <authorList>
            <person name="Kallberg Y."/>
            <person name="Tangrot J."/>
            <person name="Rosling A."/>
        </authorList>
    </citation>
    <scope>NUCLEOTIDE SEQUENCE</scope>
    <source>
        <strain evidence="2">87-6 pot B 2015</strain>
    </source>
</reference>
<feature type="transmembrane region" description="Helical" evidence="1">
    <location>
        <begin position="35"/>
        <end position="56"/>
    </location>
</feature>
<evidence type="ECO:0000313" key="3">
    <source>
        <dbReference type="Proteomes" id="UP000789375"/>
    </source>
</evidence>